<dbReference type="AlphaFoldDB" id="A0A5N1JJK5"/>
<evidence type="ECO:0000256" key="3">
    <source>
        <dbReference type="ARBA" id="ARBA00008900"/>
    </source>
</evidence>
<keyword evidence="12" id="KW-1185">Reference proteome</keyword>
<proteinExistence type="inferred from homology"/>
<reference evidence="11 12" key="1">
    <citation type="submission" date="2019-09" db="EMBL/GenBank/DDBJ databases">
        <title>Genome Sequence of Larkinella sp MA1.</title>
        <authorList>
            <person name="Srinivasan S."/>
        </authorList>
    </citation>
    <scope>NUCLEOTIDE SEQUENCE [LARGE SCALE GENOMIC DNA]</scope>
    <source>
        <strain evidence="11 12">MA1</strain>
    </source>
</reference>
<evidence type="ECO:0000256" key="8">
    <source>
        <dbReference type="ARBA" id="ARBA00023239"/>
    </source>
</evidence>
<dbReference type="InterPro" id="IPR038418">
    <property type="entry name" value="6-PTP_synth/QueD_sf"/>
</dbReference>
<gene>
    <name evidence="11" type="ORF">F0P93_02460</name>
</gene>
<dbReference type="Gene3D" id="3.30.479.10">
    <property type="entry name" value="6-pyruvoyl tetrahydropterin synthase/QueD"/>
    <property type="match status" value="1"/>
</dbReference>
<comment type="catalytic activity">
    <reaction evidence="10">
        <text>7,8-dihydroneopterin 3'-triphosphate + H2O = 6-carboxy-5,6,7,8-tetrahydropterin + triphosphate + acetaldehyde + 2 H(+)</text>
        <dbReference type="Rhea" id="RHEA:27966"/>
        <dbReference type="ChEBI" id="CHEBI:15343"/>
        <dbReference type="ChEBI" id="CHEBI:15377"/>
        <dbReference type="ChEBI" id="CHEBI:15378"/>
        <dbReference type="ChEBI" id="CHEBI:18036"/>
        <dbReference type="ChEBI" id="CHEBI:58462"/>
        <dbReference type="ChEBI" id="CHEBI:61032"/>
        <dbReference type="EC" id="4.1.2.50"/>
    </reaction>
</comment>
<comment type="cofactor">
    <cofactor evidence="1">
        <name>Zn(2+)</name>
        <dbReference type="ChEBI" id="CHEBI:29105"/>
    </cofactor>
</comment>
<dbReference type="UniPathway" id="UPA00391"/>
<keyword evidence="7" id="KW-0862">Zinc</keyword>
<dbReference type="InterPro" id="IPR007115">
    <property type="entry name" value="6-PTP_synth/QueD"/>
</dbReference>
<comment type="pathway">
    <text evidence="2">Purine metabolism; 7-cyano-7-deazaguanine biosynthesis.</text>
</comment>
<keyword evidence="6" id="KW-0479">Metal-binding</keyword>
<evidence type="ECO:0000256" key="9">
    <source>
        <dbReference type="ARBA" id="ARBA00031449"/>
    </source>
</evidence>
<organism evidence="11 12">
    <name type="scientific">Larkinella humicola</name>
    <dbReference type="NCBI Taxonomy" id="2607654"/>
    <lineage>
        <taxon>Bacteria</taxon>
        <taxon>Pseudomonadati</taxon>
        <taxon>Bacteroidota</taxon>
        <taxon>Cytophagia</taxon>
        <taxon>Cytophagales</taxon>
        <taxon>Spirosomataceae</taxon>
        <taxon>Larkinella</taxon>
    </lineage>
</organism>
<evidence type="ECO:0000256" key="6">
    <source>
        <dbReference type="ARBA" id="ARBA00022723"/>
    </source>
</evidence>
<evidence type="ECO:0000313" key="11">
    <source>
        <dbReference type="EMBL" id="KAA9356630.1"/>
    </source>
</evidence>
<dbReference type="PANTHER" id="PTHR12589:SF7">
    <property type="entry name" value="6-PYRUVOYL TETRAHYDROBIOPTERIN SYNTHASE"/>
    <property type="match status" value="1"/>
</dbReference>
<dbReference type="GO" id="GO:0070497">
    <property type="term" value="F:6-carboxytetrahydropterin synthase activity"/>
    <property type="evidence" value="ECO:0007669"/>
    <property type="project" value="UniProtKB-EC"/>
</dbReference>
<dbReference type="EMBL" id="VTWS01000001">
    <property type="protein sequence ID" value="KAA9356630.1"/>
    <property type="molecule type" value="Genomic_DNA"/>
</dbReference>
<comment type="caution">
    <text evidence="11">The sequence shown here is derived from an EMBL/GenBank/DDBJ whole genome shotgun (WGS) entry which is preliminary data.</text>
</comment>
<accession>A0A5N1JJK5</accession>
<sequence length="138" mass="16295">MDKKRVAVFRKEHFNAAHRLHNPEWSDEENKRVFGKCNNPHYHGHNYELIVQVIGEVDPVTGFVMDMKLLSDLIKDRVTDRFDHKNLNVDTEEFKNLNPSAEHIAIVIYDSLRSQLDSSLDLKIRLYETERNFVEYPV</sequence>
<evidence type="ECO:0000256" key="5">
    <source>
        <dbReference type="ARBA" id="ARBA00018141"/>
    </source>
</evidence>
<dbReference type="EC" id="4.1.2.50" evidence="4"/>
<evidence type="ECO:0000313" key="12">
    <source>
        <dbReference type="Proteomes" id="UP000326344"/>
    </source>
</evidence>
<dbReference type="PANTHER" id="PTHR12589">
    <property type="entry name" value="PYRUVOYL TETRAHYDROBIOPTERIN SYNTHASE"/>
    <property type="match status" value="1"/>
</dbReference>
<evidence type="ECO:0000256" key="7">
    <source>
        <dbReference type="ARBA" id="ARBA00022833"/>
    </source>
</evidence>
<name>A0A5N1JJK5_9BACT</name>
<evidence type="ECO:0000256" key="2">
    <source>
        <dbReference type="ARBA" id="ARBA00005061"/>
    </source>
</evidence>
<evidence type="ECO:0000256" key="4">
    <source>
        <dbReference type="ARBA" id="ARBA00012982"/>
    </source>
</evidence>
<keyword evidence="8" id="KW-0456">Lyase</keyword>
<dbReference type="SUPFAM" id="SSF55620">
    <property type="entry name" value="Tetrahydrobiopterin biosynthesis enzymes-like"/>
    <property type="match status" value="1"/>
</dbReference>
<evidence type="ECO:0000256" key="1">
    <source>
        <dbReference type="ARBA" id="ARBA00001947"/>
    </source>
</evidence>
<dbReference type="RefSeq" id="WP_150874779.1">
    <property type="nucleotide sequence ID" value="NZ_VTWS01000001.1"/>
</dbReference>
<dbReference type="GO" id="GO:0046872">
    <property type="term" value="F:metal ion binding"/>
    <property type="evidence" value="ECO:0007669"/>
    <property type="project" value="UniProtKB-KW"/>
</dbReference>
<evidence type="ECO:0000256" key="10">
    <source>
        <dbReference type="ARBA" id="ARBA00048807"/>
    </source>
</evidence>
<dbReference type="Proteomes" id="UP000326344">
    <property type="component" value="Unassembled WGS sequence"/>
</dbReference>
<comment type="similarity">
    <text evidence="3">Belongs to the PTPS family. QueD subfamily.</text>
</comment>
<dbReference type="FunFam" id="3.30.479.10:FF:000003">
    <property type="entry name" value="6-pyruvoyl tetrahydrobiopterin synthase"/>
    <property type="match status" value="1"/>
</dbReference>
<dbReference type="Pfam" id="PF01242">
    <property type="entry name" value="PTPS"/>
    <property type="match status" value="1"/>
</dbReference>
<protein>
    <recommendedName>
        <fullName evidence="5">6-carboxy-5,6,7,8-tetrahydropterin synthase</fullName>
        <ecNumber evidence="4">4.1.2.50</ecNumber>
    </recommendedName>
    <alternativeName>
        <fullName evidence="9">Queuosine biosynthesis protein QueD</fullName>
    </alternativeName>
</protein>